<evidence type="ECO:0000313" key="1">
    <source>
        <dbReference type="EMBL" id="KAJ9110102.1"/>
    </source>
</evidence>
<protein>
    <submittedName>
        <fullName evidence="1">Uncharacterized protein</fullName>
    </submittedName>
</protein>
<keyword evidence="2" id="KW-1185">Reference proteome</keyword>
<organism evidence="1 2">
    <name type="scientific">Naganishia cerealis</name>
    <dbReference type="NCBI Taxonomy" id="610337"/>
    <lineage>
        <taxon>Eukaryota</taxon>
        <taxon>Fungi</taxon>
        <taxon>Dikarya</taxon>
        <taxon>Basidiomycota</taxon>
        <taxon>Agaricomycotina</taxon>
        <taxon>Tremellomycetes</taxon>
        <taxon>Filobasidiales</taxon>
        <taxon>Filobasidiaceae</taxon>
        <taxon>Naganishia</taxon>
    </lineage>
</organism>
<evidence type="ECO:0000313" key="2">
    <source>
        <dbReference type="Proteomes" id="UP001241377"/>
    </source>
</evidence>
<proteinExistence type="predicted"/>
<reference evidence="1" key="1">
    <citation type="submission" date="2023-04" db="EMBL/GenBank/DDBJ databases">
        <title>Draft Genome sequencing of Naganishia species isolated from polar environments using Oxford Nanopore Technology.</title>
        <authorList>
            <person name="Leo P."/>
            <person name="Venkateswaran K."/>
        </authorList>
    </citation>
    <scope>NUCLEOTIDE SEQUENCE</scope>
    <source>
        <strain evidence="1">MNA-CCFEE 5261</strain>
    </source>
</reference>
<dbReference type="Proteomes" id="UP001241377">
    <property type="component" value="Unassembled WGS sequence"/>
</dbReference>
<dbReference type="EMBL" id="JASBWR010000014">
    <property type="protein sequence ID" value="KAJ9110102.1"/>
    <property type="molecule type" value="Genomic_DNA"/>
</dbReference>
<comment type="caution">
    <text evidence="1">The sequence shown here is derived from an EMBL/GenBank/DDBJ whole genome shotgun (WGS) entry which is preliminary data.</text>
</comment>
<gene>
    <name evidence="1" type="ORF">QFC19_001773</name>
</gene>
<sequence length="218" mass="24486">MLPWDHHVKTSLQEYLERELGFLDSYIEDQRRSNLKIPLLAAELFAEEMFSFLRDVLACSVEILLKRDSCKGSKRERRVIEKCFATLASQLTRTSGSLVPSPSSAAEPSPAEHPSFDGQDTWKSSLPSQGPSIFTRATTVNSSHNSSTSACQSSLSIVSANKKPEEFKSFRYSSMNTPSDELTSTSVRYEETKPPPENSKLGCQRGGNRLRKIRRQYD</sequence>
<accession>A0ACC2WHS0</accession>
<name>A0ACC2WHS0_9TREE</name>